<evidence type="ECO:0000256" key="4">
    <source>
        <dbReference type="ARBA" id="ARBA00022692"/>
    </source>
</evidence>
<feature type="domain" description="Laminin G" evidence="12">
    <location>
        <begin position="1040"/>
        <end position="1220"/>
    </location>
</feature>
<feature type="domain" description="Laminin G" evidence="12">
    <location>
        <begin position="396"/>
        <end position="575"/>
    </location>
</feature>
<dbReference type="Gene3D" id="2.10.25.10">
    <property type="entry name" value="Laminin"/>
    <property type="match status" value="2"/>
</dbReference>
<dbReference type="CDD" id="cd00057">
    <property type="entry name" value="FA58C"/>
    <property type="match status" value="1"/>
</dbReference>
<comment type="caution">
    <text evidence="14">The sequence shown here is derived from an EMBL/GenBank/DDBJ whole genome shotgun (WGS) entry which is preliminary data.</text>
</comment>
<evidence type="ECO:0000256" key="3">
    <source>
        <dbReference type="ARBA" id="ARBA00022536"/>
    </source>
</evidence>
<dbReference type="InterPro" id="IPR008979">
    <property type="entry name" value="Galactose-bd-like_sf"/>
</dbReference>
<reference evidence="14 15" key="1">
    <citation type="journal article" date="2016" name="Genome Biol. Evol.">
        <title>Gene Family Evolution Reflects Adaptation to Soil Environmental Stressors in the Genome of the Collembolan Orchesella cincta.</title>
        <authorList>
            <person name="Faddeeva-Vakhrusheva A."/>
            <person name="Derks M.F."/>
            <person name="Anvar S.Y."/>
            <person name="Agamennone V."/>
            <person name="Suring W."/>
            <person name="Smit S."/>
            <person name="van Straalen N.M."/>
            <person name="Roelofs D."/>
        </authorList>
    </citation>
    <scope>NUCLEOTIDE SEQUENCE [LARGE SCALE GENOMIC DNA]</scope>
    <source>
        <tissue evidence="14">Mixed pool</tissue>
    </source>
</reference>
<keyword evidence="6 10" id="KW-1133">Transmembrane helix</keyword>
<comment type="similarity">
    <text evidence="2">Belongs to the neurexin family.</text>
</comment>
<dbReference type="InterPro" id="IPR000421">
    <property type="entry name" value="FA58C"/>
</dbReference>
<evidence type="ECO:0000259" key="13">
    <source>
        <dbReference type="PROSITE" id="PS50026"/>
    </source>
</evidence>
<evidence type="ECO:0000313" key="14">
    <source>
        <dbReference type="EMBL" id="ODM90984.1"/>
    </source>
</evidence>
<evidence type="ECO:0000256" key="9">
    <source>
        <dbReference type="PROSITE-ProRule" id="PRU00076"/>
    </source>
</evidence>
<dbReference type="STRING" id="48709.A0A1D2MDP3"/>
<feature type="transmembrane region" description="Helical" evidence="10">
    <location>
        <begin position="1255"/>
        <end position="1275"/>
    </location>
</feature>
<dbReference type="Proteomes" id="UP000094527">
    <property type="component" value="Unassembled WGS sequence"/>
</dbReference>
<dbReference type="OrthoDB" id="26719at2759"/>
<dbReference type="PROSITE" id="PS50022">
    <property type="entry name" value="FA58C_3"/>
    <property type="match status" value="2"/>
</dbReference>
<comment type="caution">
    <text evidence="9">Lacks conserved residue(s) required for the propagation of feature annotation.</text>
</comment>
<dbReference type="InterPro" id="IPR050372">
    <property type="entry name" value="Neurexin-related_CASP"/>
</dbReference>
<evidence type="ECO:0000259" key="12">
    <source>
        <dbReference type="PROSITE" id="PS50025"/>
    </source>
</evidence>
<name>A0A1D2MDP3_ORCCI</name>
<keyword evidence="4 10" id="KW-0812">Transmembrane</keyword>
<evidence type="ECO:0000256" key="1">
    <source>
        <dbReference type="ARBA" id="ARBA00004479"/>
    </source>
</evidence>
<dbReference type="SMART" id="SM00181">
    <property type="entry name" value="EGF"/>
    <property type="match status" value="2"/>
</dbReference>
<feature type="domain" description="F5/8 type C" evidence="11">
    <location>
        <begin position="1"/>
        <end position="33"/>
    </location>
</feature>
<proteinExistence type="inferred from homology"/>
<dbReference type="Pfam" id="PF00008">
    <property type="entry name" value="EGF"/>
    <property type="match status" value="1"/>
</dbReference>
<dbReference type="PROSITE" id="PS50026">
    <property type="entry name" value="EGF_3"/>
    <property type="match status" value="2"/>
</dbReference>
<evidence type="ECO:0000256" key="8">
    <source>
        <dbReference type="ARBA" id="ARBA00023157"/>
    </source>
</evidence>
<feature type="domain" description="F5/8 type C" evidence="11">
    <location>
        <begin position="34"/>
        <end position="203"/>
    </location>
</feature>
<dbReference type="Pfam" id="PF00754">
    <property type="entry name" value="F5_F8_type_C"/>
    <property type="match status" value="2"/>
</dbReference>
<evidence type="ECO:0000313" key="15">
    <source>
        <dbReference type="Proteomes" id="UP000094527"/>
    </source>
</evidence>
<gene>
    <name evidence="14" type="ORF">Ocin01_15700</name>
</gene>
<evidence type="ECO:0000256" key="10">
    <source>
        <dbReference type="SAM" id="Phobius"/>
    </source>
</evidence>
<dbReference type="PANTHER" id="PTHR15036">
    <property type="entry name" value="PIKACHURIN-LIKE PROTEIN"/>
    <property type="match status" value="1"/>
</dbReference>
<feature type="domain" description="EGF-like" evidence="13">
    <location>
        <begin position="577"/>
        <end position="614"/>
    </location>
</feature>
<feature type="domain" description="Laminin G" evidence="12">
    <location>
        <begin position="209"/>
        <end position="387"/>
    </location>
</feature>
<dbReference type="GO" id="GO:0016020">
    <property type="term" value="C:membrane"/>
    <property type="evidence" value="ECO:0007669"/>
    <property type="project" value="UniProtKB-SubCell"/>
</dbReference>
<dbReference type="CDD" id="cd00054">
    <property type="entry name" value="EGF_CA"/>
    <property type="match status" value="2"/>
</dbReference>
<dbReference type="SUPFAM" id="SSF49785">
    <property type="entry name" value="Galactose-binding domain-like"/>
    <property type="match status" value="2"/>
</dbReference>
<evidence type="ECO:0000256" key="7">
    <source>
        <dbReference type="ARBA" id="ARBA00023136"/>
    </source>
</evidence>
<dbReference type="EMBL" id="LJIJ01001713">
    <property type="protein sequence ID" value="ODM90984.1"/>
    <property type="molecule type" value="Genomic_DNA"/>
</dbReference>
<evidence type="ECO:0000259" key="11">
    <source>
        <dbReference type="PROSITE" id="PS50022"/>
    </source>
</evidence>
<dbReference type="InterPro" id="IPR001791">
    <property type="entry name" value="Laminin_G"/>
</dbReference>
<feature type="domain" description="Laminin G" evidence="12">
    <location>
        <begin position="832"/>
        <end position="999"/>
    </location>
</feature>
<evidence type="ECO:0000256" key="6">
    <source>
        <dbReference type="ARBA" id="ARBA00022989"/>
    </source>
</evidence>
<keyword evidence="15" id="KW-1185">Reference proteome</keyword>
<comment type="subcellular location">
    <subcellularLocation>
        <location evidence="1">Membrane</location>
        <topology evidence="1">Single-pass type I membrane protein</topology>
    </subcellularLocation>
</comment>
<keyword evidence="8" id="KW-1015">Disulfide bond</keyword>
<keyword evidence="3 9" id="KW-0245">EGF-like domain</keyword>
<dbReference type="Pfam" id="PF02210">
    <property type="entry name" value="Laminin_G_2"/>
    <property type="match status" value="4"/>
</dbReference>
<protein>
    <submittedName>
        <fullName evidence="14">Neurexin-4</fullName>
    </submittedName>
</protein>
<dbReference type="SUPFAM" id="SSF49899">
    <property type="entry name" value="Concanavalin A-like lectins/glucanases"/>
    <property type="match status" value="4"/>
</dbReference>
<keyword evidence="5" id="KW-0732">Signal</keyword>
<dbReference type="InterPro" id="IPR013320">
    <property type="entry name" value="ConA-like_dom_sf"/>
</dbReference>
<dbReference type="OMA" id="CANTGYM"/>
<dbReference type="SMART" id="SM00231">
    <property type="entry name" value="FA58C"/>
    <property type="match status" value="1"/>
</dbReference>
<dbReference type="PANTHER" id="PTHR15036:SF91">
    <property type="entry name" value="NEUREXIN-4"/>
    <property type="match status" value="1"/>
</dbReference>
<evidence type="ECO:0000256" key="2">
    <source>
        <dbReference type="ARBA" id="ARBA00010241"/>
    </source>
</evidence>
<dbReference type="InterPro" id="IPR000742">
    <property type="entry name" value="EGF"/>
</dbReference>
<dbReference type="Gene3D" id="2.60.120.200">
    <property type="match status" value="4"/>
</dbReference>
<dbReference type="CDD" id="cd00110">
    <property type="entry name" value="LamG"/>
    <property type="match status" value="4"/>
</dbReference>
<organism evidence="14 15">
    <name type="scientific">Orchesella cincta</name>
    <name type="common">Springtail</name>
    <name type="synonym">Podura cincta</name>
    <dbReference type="NCBI Taxonomy" id="48709"/>
    <lineage>
        <taxon>Eukaryota</taxon>
        <taxon>Metazoa</taxon>
        <taxon>Ecdysozoa</taxon>
        <taxon>Arthropoda</taxon>
        <taxon>Hexapoda</taxon>
        <taxon>Collembola</taxon>
        <taxon>Entomobryomorpha</taxon>
        <taxon>Entomobryoidea</taxon>
        <taxon>Orchesellidae</taxon>
        <taxon>Orchesellinae</taxon>
        <taxon>Orchesella</taxon>
    </lineage>
</organism>
<evidence type="ECO:0000256" key="5">
    <source>
        <dbReference type="ARBA" id="ARBA00022729"/>
    </source>
</evidence>
<feature type="domain" description="EGF-like" evidence="13">
    <location>
        <begin position="1000"/>
        <end position="1036"/>
    </location>
</feature>
<dbReference type="PROSITE" id="PS50025">
    <property type="entry name" value="LAM_G_DOMAIN"/>
    <property type="match status" value="4"/>
</dbReference>
<dbReference type="Gene3D" id="2.60.120.260">
    <property type="entry name" value="Galactose-binding domain-like"/>
    <property type="match status" value="2"/>
</dbReference>
<accession>A0A1D2MDP3</accession>
<dbReference type="Gene3D" id="2.60.120.1000">
    <property type="match status" value="1"/>
</dbReference>
<sequence length="1321" mass="149442">MSENVLLAGNAWTAENSDFEQYLQIDLGTIKNITKIETFGRAHSFEFIREYSILYAVNELDYSYYKENDGIKSSTTAKASTSLAWQPSVSNYYQSLYINLRKVKKITKIGTMGYDGSFVTEYNVQHSDDGENWMSAFAGGGFANTDGASSYTDPVSGELFKGNSDGNSIHSNTFQTPIIAQYIRINPTRWRDRISMRVELYGCDYVSETLSFNGTSIVYRNLTQYPIRSRRDVINFRFRTALPDGVLIYSKGTQSDYFALQLVDNRLILNINLGSNVMTSVIAGSLLDDNLWHDVTINRFLDQVSFTVDRVEVKETIKGDFQQMDLDKILYIGAVPNPDEGLIIAKNFTGCIENFYLNETNVIFNLKSPPYDEEWNTFYKNYTMFNCPETNVVPVTFLPGTSQRTYVKLKGYEGVQRLNITFEFRTYQDYGVIVYHKFTSVGFFKIYLEKSKLLVEMATDTTPRLILDNFPIPFNDGLWHRVVFTISQNLITFSVDEREVKTTRLVKVFTGGLYYFGGLPPSVVFETSSSTTSSSNVNTGYVGCLRQISIDGNFHNPNDWKDNYCCKDTLRFDSCQMLDRCNPNPCEHGSKCKQTSTEFECDCRDTGYTGATCHMPLHPLSCQAYRNNHGTSQKSEVIVDVDGSGPLKPFPVTCQYYHDGNTQTIIHHMNEDPTPVDGYDAPGSFVQIITYDGDFPQIEAVINRSVECRQFIKYECKNSRLFNTPVANPDIWTPNTWWVSRQNQQMDYWGDSLPGSMKCDCGILGTCKMQDKWCNCDSGLDSWLADEGFLTDMTYLPVRALRIGDTGTVTDDKEGRYTLGPLVCSGDNLYENVVTFRLPDAALTFPTPNDLSHSWDIYFEFKTTTFNAVILHSKGPTDYIKVEIISGNLIKFQLESGSGPMGVNVQTSARLNDNEWHSVHVEKNRKQARLVVDGSQSSTVQQPAGQVRTIELNSELYVGSGVDFRDGYVGCLRALMVNGIMLDMKVAAEAQTYGIGMGCFGKCDSGPCLNNGTCDEGYDHYTCDCRFTAFKGPICADEIGINLQSNSLVKYEFRGSYKSTIAEKIRVGFTTTEPRGFLLGIFSNKTGEYLTLMVSNSGHLRLVFDFGFERQELIFPDQNFATGQYHDVQISRMDSGTKLIMKVDNFEPKIFTFDVKASADAQFNNIQYLYIGKNETMKEGFVGCISRVEFDDIYPLKYYFQENRPKNIYSYPETLVEDFCSVEPVTHPTEIPEVRPAPKLDEEKIRRIYRNTQSAVLGAVLAILFLLIVIMAILIGRYLSQHKGEYLTQEDEGAIGCEDPNDAVVRGHTGHHVEKRREYPL</sequence>
<dbReference type="SMART" id="SM00282">
    <property type="entry name" value="LamG"/>
    <property type="match status" value="4"/>
</dbReference>
<dbReference type="PROSITE" id="PS01286">
    <property type="entry name" value="FA58C_2"/>
    <property type="match status" value="1"/>
</dbReference>
<keyword evidence="7 10" id="KW-0472">Membrane</keyword>